<reference evidence="6" key="1">
    <citation type="submission" date="2021-06" db="EMBL/GenBank/DDBJ databases">
        <authorList>
            <person name="Hodson N. C."/>
            <person name="Mongue J. A."/>
            <person name="Jaron S. K."/>
        </authorList>
    </citation>
    <scope>NUCLEOTIDE SEQUENCE</scope>
</reference>
<dbReference type="GO" id="GO:0016020">
    <property type="term" value="C:membrane"/>
    <property type="evidence" value="ECO:0007669"/>
    <property type="project" value="UniProtKB-SubCell"/>
</dbReference>
<keyword evidence="4 5" id="KW-0472">Membrane</keyword>
<name>A0A8J2LK47_9HEXA</name>
<evidence type="ECO:0000256" key="3">
    <source>
        <dbReference type="ARBA" id="ARBA00022989"/>
    </source>
</evidence>
<proteinExistence type="predicted"/>
<evidence type="ECO:0000256" key="2">
    <source>
        <dbReference type="ARBA" id="ARBA00022692"/>
    </source>
</evidence>
<keyword evidence="3 5" id="KW-1133">Transmembrane helix</keyword>
<evidence type="ECO:0000313" key="7">
    <source>
        <dbReference type="Proteomes" id="UP000708208"/>
    </source>
</evidence>
<feature type="non-terminal residue" evidence="6">
    <location>
        <position position="1"/>
    </location>
</feature>
<feature type="transmembrane region" description="Helical" evidence="5">
    <location>
        <begin position="235"/>
        <end position="256"/>
    </location>
</feature>
<evidence type="ECO:0000256" key="1">
    <source>
        <dbReference type="ARBA" id="ARBA00004141"/>
    </source>
</evidence>
<gene>
    <name evidence="6" type="ORF">AFUS01_LOCUS43046</name>
</gene>
<feature type="transmembrane region" description="Helical" evidence="5">
    <location>
        <begin position="180"/>
        <end position="198"/>
    </location>
</feature>
<dbReference type="Proteomes" id="UP000708208">
    <property type="component" value="Unassembled WGS sequence"/>
</dbReference>
<evidence type="ECO:0000256" key="5">
    <source>
        <dbReference type="SAM" id="Phobius"/>
    </source>
</evidence>
<evidence type="ECO:0008006" key="8">
    <source>
        <dbReference type="Google" id="ProtNLM"/>
    </source>
</evidence>
<dbReference type="PANTHER" id="PTHR22911">
    <property type="entry name" value="ACYL-MALONYL CONDENSING ENZYME-RELATED"/>
    <property type="match status" value="1"/>
</dbReference>
<dbReference type="PANTHER" id="PTHR22911:SF6">
    <property type="entry name" value="SOLUTE CARRIER FAMILY 35 MEMBER G1"/>
    <property type="match status" value="1"/>
</dbReference>
<evidence type="ECO:0000313" key="6">
    <source>
        <dbReference type="EMBL" id="CAG7833423.1"/>
    </source>
</evidence>
<feature type="transmembrane region" description="Helical" evidence="5">
    <location>
        <begin position="210"/>
        <end position="229"/>
    </location>
</feature>
<feature type="transmembrane region" description="Helical" evidence="5">
    <location>
        <begin position="66"/>
        <end position="85"/>
    </location>
</feature>
<dbReference type="AlphaFoldDB" id="A0A8J2LK47"/>
<organism evidence="6 7">
    <name type="scientific">Allacma fusca</name>
    <dbReference type="NCBI Taxonomy" id="39272"/>
    <lineage>
        <taxon>Eukaryota</taxon>
        <taxon>Metazoa</taxon>
        <taxon>Ecdysozoa</taxon>
        <taxon>Arthropoda</taxon>
        <taxon>Hexapoda</taxon>
        <taxon>Collembola</taxon>
        <taxon>Symphypleona</taxon>
        <taxon>Sminthuridae</taxon>
        <taxon>Allacma</taxon>
    </lineage>
</organism>
<dbReference type="OrthoDB" id="306876at2759"/>
<comment type="caution">
    <text evidence="6">The sequence shown here is derived from an EMBL/GenBank/DDBJ whole genome shotgun (WGS) entry which is preliminary data.</text>
</comment>
<protein>
    <recommendedName>
        <fullName evidence="8">EamA domain-containing protein</fullName>
    </recommendedName>
</protein>
<feature type="transmembrane region" description="Helical" evidence="5">
    <location>
        <begin position="295"/>
        <end position="321"/>
    </location>
</feature>
<dbReference type="EMBL" id="CAJVCH010569872">
    <property type="protein sequence ID" value="CAG7833423.1"/>
    <property type="molecule type" value="Genomic_DNA"/>
</dbReference>
<sequence>MDPRPGPMRNAQVNQNVSNCEFEMDDLTEDEDLEERQANSGKLSNYCKSEESPLEKSKKIGFVREYEGIILTLLAGLIFSCDSYASDTIRRQVFGPGSYSLLKYMGITISSIVILICLELSPCRNESRVGKGTKSVFDAVWPIRKNWKNLLGLVGKSLLVAASDILRIFILRYWTIADSYVIYHSSPVFVTVMAHFLLGEKIGLISVSSALLTLVGVVAIAEPPLLFGGERFDSFTLTGAAFAVGILLCDTSIVIVTRSMREVNFALMLLVYGVLGMVQSLVISKVLFGLPLPIITFQIFLISLYVAGGAFLGEMLVILGLKFEKAGTVSSVRASEISFSIFLAFLIHGVRPDNWSIIGCS</sequence>
<evidence type="ECO:0000256" key="4">
    <source>
        <dbReference type="ARBA" id="ARBA00023136"/>
    </source>
</evidence>
<accession>A0A8J2LK47</accession>
<feature type="transmembrane region" description="Helical" evidence="5">
    <location>
        <begin position="263"/>
        <end position="283"/>
    </location>
</feature>
<feature type="transmembrane region" description="Helical" evidence="5">
    <location>
        <begin position="97"/>
        <end position="118"/>
    </location>
</feature>
<keyword evidence="2 5" id="KW-0812">Transmembrane</keyword>
<keyword evidence="7" id="KW-1185">Reference proteome</keyword>
<feature type="transmembrane region" description="Helical" evidence="5">
    <location>
        <begin position="153"/>
        <end position="174"/>
    </location>
</feature>
<comment type="subcellular location">
    <subcellularLocation>
        <location evidence="1">Membrane</location>
        <topology evidence="1">Multi-pass membrane protein</topology>
    </subcellularLocation>
</comment>